<reference evidence="1" key="1">
    <citation type="submission" date="2023-08" db="EMBL/GenBank/DDBJ databases">
        <authorList>
            <person name="Messyasz A."/>
            <person name="Mannisto M.K."/>
            <person name="Kerkhof L.J."/>
            <person name="Haggblom M."/>
        </authorList>
    </citation>
    <scope>NUCLEOTIDE SEQUENCE</scope>
    <source>
        <strain evidence="1">M8UP23</strain>
    </source>
</reference>
<evidence type="ECO:0000313" key="1">
    <source>
        <dbReference type="EMBL" id="XCB27875.1"/>
    </source>
</evidence>
<proteinExistence type="predicted"/>
<dbReference type="RefSeq" id="WP_353069873.1">
    <property type="nucleotide sequence ID" value="NZ_CP132932.1"/>
</dbReference>
<sequence length="67" mass="7366">MRSLIERTFAYLRNRATDNPDAEIRPAMLAQAIGENEMVALTALSILEDAGVTKAHIGLYCYGQSSH</sequence>
<dbReference type="KEGG" id="temp:RBB75_06025"/>
<dbReference type="AlphaFoldDB" id="A0AAU7ZFV5"/>
<name>A0AAU7ZFV5_9BACT</name>
<accession>A0AAU7ZFV5</accession>
<reference evidence="1" key="2">
    <citation type="journal article" date="2024" name="Environ. Microbiol.">
        <title>Genome analysis and description of Tunturibacter gen. nov. expands the diversity of Terriglobia in tundra soils.</title>
        <authorList>
            <person name="Messyasz A."/>
            <person name="Mannisto M.K."/>
            <person name="Kerkhof L.J."/>
            <person name="Haggblom M.M."/>
        </authorList>
    </citation>
    <scope>NUCLEOTIDE SEQUENCE</scope>
    <source>
        <strain evidence="1">M8UP23</strain>
    </source>
</reference>
<protein>
    <submittedName>
        <fullName evidence="1">Uncharacterized protein</fullName>
    </submittedName>
</protein>
<gene>
    <name evidence="1" type="ORF">RBB75_06025</name>
</gene>
<organism evidence="1">
    <name type="scientific">Tunturiibacter empetritectus</name>
    <dbReference type="NCBI Taxonomy" id="3069691"/>
    <lineage>
        <taxon>Bacteria</taxon>
        <taxon>Pseudomonadati</taxon>
        <taxon>Acidobacteriota</taxon>
        <taxon>Terriglobia</taxon>
        <taxon>Terriglobales</taxon>
        <taxon>Acidobacteriaceae</taxon>
        <taxon>Tunturiibacter</taxon>
    </lineage>
</organism>
<dbReference type="EMBL" id="CP132932">
    <property type="protein sequence ID" value="XCB27875.1"/>
    <property type="molecule type" value="Genomic_DNA"/>
</dbReference>